<dbReference type="Proteomes" id="UP000308005">
    <property type="component" value="Unassembled WGS sequence"/>
</dbReference>
<sequence length="222" mass="24872">MNLPIAFRLRGQIQQPKSVCSQAGACPKLRLVRQSASRRIQGSCLKHNYLWIYFLIITQEAGEFVINLGDDDDPNDVEAMLKYFYHGSYTTPLITSPGQDNLGKHLAMYLLADMYDAPALRKEATTLLIACLKVLIDGKGSPGRTIDYSAISSIKQILGPGAGDFADKTLQEEVFQLVIANINRMYKNQLFRQLLSSGKMFDEDFGLKFACRTGEMLGRFYP</sequence>
<comment type="caution">
    <text evidence="1">The sequence shown here is derived from an EMBL/GenBank/DDBJ whole genome shotgun (WGS) entry which is preliminary data.</text>
</comment>
<name>A0A4S9T0C9_AURPU</name>
<gene>
    <name evidence="1" type="ORF">D6C91_05798</name>
</gene>
<organism evidence="1 2">
    <name type="scientific">Aureobasidium pullulans</name>
    <name type="common">Black yeast</name>
    <name type="synonym">Pullularia pullulans</name>
    <dbReference type="NCBI Taxonomy" id="5580"/>
    <lineage>
        <taxon>Eukaryota</taxon>
        <taxon>Fungi</taxon>
        <taxon>Dikarya</taxon>
        <taxon>Ascomycota</taxon>
        <taxon>Pezizomycotina</taxon>
        <taxon>Dothideomycetes</taxon>
        <taxon>Dothideomycetidae</taxon>
        <taxon>Dothideales</taxon>
        <taxon>Saccotheciaceae</taxon>
        <taxon>Aureobasidium</taxon>
    </lineage>
</organism>
<accession>A0A4S9T0C9</accession>
<proteinExistence type="predicted"/>
<evidence type="ECO:0008006" key="3">
    <source>
        <dbReference type="Google" id="ProtNLM"/>
    </source>
</evidence>
<dbReference type="Gene3D" id="3.30.710.10">
    <property type="entry name" value="Potassium Channel Kv1.1, Chain A"/>
    <property type="match status" value="1"/>
</dbReference>
<evidence type="ECO:0000313" key="1">
    <source>
        <dbReference type="EMBL" id="THZ17724.1"/>
    </source>
</evidence>
<dbReference type="AlphaFoldDB" id="A0A4S9T0C9"/>
<dbReference type="EMBL" id="QZBM01000267">
    <property type="protein sequence ID" value="THZ17724.1"/>
    <property type="molecule type" value="Genomic_DNA"/>
</dbReference>
<evidence type="ECO:0000313" key="2">
    <source>
        <dbReference type="Proteomes" id="UP000308005"/>
    </source>
</evidence>
<protein>
    <recommendedName>
        <fullName evidence="3">BTB domain-containing protein</fullName>
    </recommendedName>
</protein>
<reference evidence="1 2" key="1">
    <citation type="submission" date="2018-10" db="EMBL/GenBank/DDBJ databases">
        <title>Fifty Aureobasidium pullulans genomes reveal a recombining polyextremotolerant generalist.</title>
        <authorList>
            <person name="Gostincar C."/>
            <person name="Turk M."/>
            <person name="Zajc J."/>
            <person name="Gunde-Cimerman N."/>
        </authorList>
    </citation>
    <scope>NUCLEOTIDE SEQUENCE [LARGE SCALE GENOMIC DNA]</scope>
    <source>
        <strain evidence="1 2">EXF-3863</strain>
    </source>
</reference>
<dbReference type="InterPro" id="IPR011333">
    <property type="entry name" value="SKP1/BTB/POZ_sf"/>
</dbReference>